<gene>
    <name evidence="6" type="ORF">CVO77_11665</name>
</gene>
<dbReference type="GO" id="GO:0015833">
    <property type="term" value="P:peptide transport"/>
    <property type="evidence" value="ECO:0007669"/>
    <property type="project" value="TreeGrafter"/>
</dbReference>
<comment type="subcellular location">
    <subcellularLocation>
        <location evidence="1">Periplasm</location>
    </subcellularLocation>
</comment>
<evidence type="ECO:0000256" key="3">
    <source>
        <dbReference type="SAM" id="MobiDB-lite"/>
    </source>
</evidence>
<evidence type="ECO:0000313" key="7">
    <source>
        <dbReference type="Proteomes" id="UP000238954"/>
    </source>
</evidence>
<evidence type="ECO:0000313" key="6">
    <source>
        <dbReference type="EMBL" id="PQM29046.1"/>
    </source>
</evidence>
<dbReference type="EMBL" id="PHFW01000002">
    <property type="protein sequence ID" value="PQM29046.1"/>
    <property type="molecule type" value="Genomic_DNA"/>
</dbReference>
<name>A0A2S8B9N5_9SPHN</name>
<dbReference type="Proteomes" id="UP000238954">
    <property type="component" value="Chromosome"/>
</dbReference>
<dbReference type="Gene3D" id="3.40.190.10">
    <property type="entry name" value="Periplasmic binding protein-like II"/>
    <property type="match status" value="1"/>
</dbReference>
<feature type="signal peptide" evidence="4">
    <location>
        <begin position="1"/>
        <end position="21"/>
    </location>
</feature>
<proteinExistence type="inferred from homology"/>
<dbReference type="Gene3D" id="3.10.105.10">
    <property type="entry name" value="Dipeptide-binding Protein, Domain 3"/>
    <property type="match status" value="1"/>
</dbReference>
<evidence type="ECO:0000256" key="2">
    <source>
        <dbReference type="ARBA" id="ARBA00005695"/>
    </source>
</evidence>
<feature type="region of interest" description="Disordered" evidence="3">
    <location>
        <begin position="307"/>
        <end position="329"/>
    </location>
</feature>
<dbReference type="OrthoDB" id="8144963at2"/>
<dbReference type="PANTHER" id="PTHR30290">
    <property type="entry name" value="PERIPLASMIC BINDING COMPONENT OF ABC TRANSPORTER"/>
    <property type="match status" value="1"/>
</dbReference>
<evidence type="ECO:0000256" key="4">
    <source>
        <dbReference type="SAM" id="SignalP"/>
    </source>
</evidence>
<dbReference type="InterPro" id="IPR000914">
    <property type="entry name" value="SBP_5_dom"/>
</dbReference>
<organism evidence="6 7">
    <name type="scientific">Sphingopyxis lindanitolerans</name>
    <dbReference type="NCBI Taxonomy" id="2054227"/>
    <lineage>
        <taxon>Bacteria</taxon>
        <taxon>Pseudomonadati</taxon>
        <taxon>Pseudomonadota</taxon>
        <taxon>Alphaproteobacteria</taxon>
        <taxon>Sphingomonadales</taxon>
        <taxon>Sphingomonadaceae</taxon>
        <taxon>Sphingopyxis</taxon>
    </lineage>
</organism>
<dbReference type="PROSITE" id="PS51257">
    <property type="entry name" value="PROKAR_LIPOPROTEIN"/>
    <property type="match status" value="1"/>
</dbReference>
<dbReference type="InterPro" id="IPR039424">
    <property type="entry name" value="SBP_5"/>
</dbReference>
<dbReference type="PIRSF" id="PIRSF002741">
    <property type="entry name" value="MppA"/>
    <property type="match status" value="1"/>
</dbReference>
<feature type="chain" id="PRO_5015599314" description="Solute-binding protein family 5 domain-containing protein" evidence="4">
    <location>
        <begin position="22"/>
        <end position="513"/>
    </location>
</feature>
<sequence length="513" mass="58018">MNDRLRWPICTLLACMALLFASCSPNPPPRTDEVRIAVGSLPPSLANPFRGNGRPGSLVWSAVFDALTRFDEKNQLQPGLATHWELVSPTVWRFTLRDGISYSDGSVFDSAAVVAVMDWLKSPAGQRTMMGRELRIVKNTRALGRLEVEIETEVPDPILPRRMTAVYMVEPKAWAKLGPDAFAQRPVGTGAFMLTDWNPRRRQLTMSRNPTSWRNTVLQRVILVELPNGASRTQALLSQDVDVAFVDLEDTPRLKRDGMRVLTTPSDQVKAFTFRITGGDPKSPIQDVRVRRALNYAIDKDAISKSLLDRPAPSGQPASRGSFGYDPTIPPYPYDPSRARALLAQAGYPKGFPLVMSVLKNTAPGDDMVAQEVAEYWRQVGVPTTLKVITYPEFSRKYAMNGWTSDVISVSWNTYQYHDVTRPMEDFSCNRAKPFFCDPKITAQFEVAKQILDDRERLIAYQALGRAYRDAAPSAFIVEHRDVIAFNPRLTNFRMRQRVPDYEIMRWTSRRER</sequence>
<dbReference type="PANTHER" id="PTHR30290:SF83">
    <property type="entry name" value="ABC TRANSPORTER SUBSTRATE-BINDING PROTEIN"/>
    <property type="match status" value="1"/>
</dbReference>
<protein>
    <recommendedName>
        <fullName evidence="5">Solute-binding protein family 5 domain-containing protein</fullName>
    </recommendedName>
</protein>
<dbReference type="SUPFAM" id="SSF53850">
    <property type="entry name" value="Periplasmic binding protein-like II"/>
    <property type="match status" value="1"/>
</dbReference>
<dbReference type="GO" id="GO:0030288">
    <property type="term" value="C:outer membrane-bounded periplasmic space"/>
    <property type="evidence" value="ECO:0007669"/>
    <property type="project" value="UniProtKB-ARBA"/>
</dbReference>
<comment type="caution">
    <text evidence="6">The sequence shown here is derived from an EMBL/GenBank/DDBJ whole genome shotgun (WGS) entry which is preliminary data.</text>
</comment>
<evidence type="ECO:0000256" key="1">
    <source>
        <dbReference type="ARBA" id="ARBA00004418"/>
    </source>
</evidence>
<dbReference type="InterPro" id="IPR030678">
    <property type="entry name" value="Peptide/Ni-bd"/>
</dbReference>
<reference evidence="7" key="1">
    <citation type="submission" date="2017-11" db="EMBL/GenBank/DDBJ databases">
        <title>The complete genome sequence of Sphingopyxis pomeranensis sp. nov. strain WS5A3p.</title>
        <authorList>
            <person name="Kaminski M.A."/>
        </authorList>
    </citation>
    <scope>NUCLEOTIDE SEQUENCE [LARGE SCALE GENOMIC DNA]</scope>
    <source>
        <strain evidence="7">WS5A3p</strain>
    </source>
</reference>
<evidence type="ECO:0000259" key="5">
    <source>
        <dbReference type="Pfam" id="PF00496"/>
    </source>
</evidence>
<dbReference type="Gene3D" id="3.90.76.10">
    <property type="entry name" value="Dipeptide-binding Protein, Domain 1"/>
    <property type="match status" value="1"/>
</dbReference>
<dbReference type="AlphaFoldDB" id="A0A2S8B9N5"/>
<comment type="similarity">
    <text evidence="2">Belongs to the bacterial solute-binding protein 5 family.</text>
</comment>
<accession>A0A2S8B9N5</accession>
<keyword evidence="7" id="KW-1185">Reference proteome</keyword>
<dbReference type="GO" id="GO:1904680">
    <property type="term" value="F:peptide transmembrane transporter activity"/>
    <property type="evidence" value="ECO:0007669"/>
    <property type="project" value="TreeGrafter"/>
</dbReference>
<dbReference type="RefSeq" id="WP_105999206.1">
    <property type="nucleotide sequence ID" value="NZ_CM009578.1"/>
</dbReference>
<dbReference type="GO" id="GO:0043190">
    <property type="term" value="C:ATP-binding cassette (ABC) transporter complex"/>
    <property type="evidence" value="ECO:0007669"/>
    <property type="project" value="InterPro"/>
</dbReference>
<feature type="domain" description="Solute-binding protein family 5" evidence="5">
    <location>
        <begin position="76"/>
        <end position="425"/>
    </location>
</feature>
<keyword evidence="4" id="KW-0732">Signal</keyword>
<dbReference type="Pfam" id="PF00496">
    <property type="entry name" value="SBP_bac_5"/>
    <property type="match status" value="1"/>
</dbReference>